<proteinExistence type="predicted"/>
<dbReference type="InterPro" id="IPR038726">
    <property type="entry name" value="PDDEXK_AddAB-type"/>
</dbReference>
<reference evidence="2 3" key="1">
    <citation type="submission" date="2022-06" db="EMBL/GenBank/DDBJ databases">
        <authorList>
            <person name="Xuan X."/>
        </authorList>
    </citation>
    <scope>NUCLEOTIDE SEQUENCE [LARGE SCALE GENOMIC DNA]</scope>
    <source>
        <strain evidence="2 3">2V75</strain>
    </source>
</reference>
<dbReference type="Pfam" id="PF12705">
    <property type="entry name" value="PDDEXK_1"/>
    <property type="match status" value="1"/>
</dbReference>
<dbReference type="RefSeq" id="WP_252742146.1">
    <property type="nucleotide sequence ID" value="NZ_JAMXIB010000013.1"/>
</dbReference>
<dbReference type="Proteomes" id="UP001206312">
    <property type="component" value="Unassembled WGS sequence"/>
</dbReference>
<organism evidence="2 3">
    <name type="scientific">Robiginitalea marina</name>
    <dbReference type="NCBI Taxonomy" id="2954105"/>
    <lineage>
        <taxon>Bacteria</taxon>
        <taxon>Pseudomonadati</taxon>
        <taxon>Bacteroidota</taxon>
        <taxon>Flavobacteriia</taxon>
        <taxon>Flavobacteriales</taxon>
        <taxon>Flavobacteriaceae</taxon>
        <taxon>Robiginitalea</taxon>
    </lineage>
</organism>
<evidence type="ECO:0000313" key="2">
    <source>
        <dbReference type="EMBL" id="MCO5725774.1"/>
    </source>
</evidence>
<dbReference type="Gene3D" id="3.90.320.10">
    <property type="match status" value="1"/>
</dbReference>
<evidence type="ECO:0000313" key="3">
    <source>
        <dbReference type="Proteomes" id="UP001206312"/>
    </source>
</evidence>
<protein>
    <submittedName>
        <fullName evidence="2">PD-(D/E)XK nuclease family protein</fullName>
    </submittedName>
</protein>
<dbReference type="EMBL" id="JAMXIB010000013">
    <property type="protein sequence ID" value="MCO5725774.1"/>
    <property type="molecule type" value="Genomic_DNA"/>
</dbReference>
<dbReference type="SUPFAM" id="SSF52540">
    <property type="entry name" value="P-loop containing nucleoside triphosphate hydrolases"/>
    <property type="match status" value="1"/>
</dbReference>
<dbReference type="InterPro" id="IPR011604">
    <property type="entry name" value="PDDEXK-like_dom_sf"/>
</dbReference>
<dbReference type="SUPFAM" id="SSF52980">
    <property type="entry name" value="Restriction endonuclease-like"/>
    <property type="match status" value="1"/>
</dbReference>
<comment type="caution">
    <text evidence="2">The sequence shown here is derived from an EMBL/GenBank/DDBJ whole genome shotgun (WGS) entry which is preliminary data.</text>
</comment>
<name>A0ABT1B1C3_9FLAO</name>
<keyword evidence="3" id="KW-1185">Reference proteome</keyword>
<feature type="domain" description="PD-(D/E)XK endonuclease-like" evidence="1">
    <location>
        <begin position="639"/>
        <end position="905"/>
    </location>
</feature>
<evidence type="ECO:0000259" key="1">
    <source>
        <dbReference type="Pfam" id="PF12705"/>
    </source>
</evidence>
<gene>
    <name evidence="2" type="ORF">NG653_12975</name>
</gene>
<accession>A0ABT1B1C3</accession>
<sequence>MKTFLESVLDEFPLWNTSPLDCVFILPSKRAGFFLKNLMARKAGAPIFCPEIWSIEDFLEHLSGLRYASPSKLHFSLYETLLEQEGVEKESFYDFSKWGRTLLQDFNEVDRYLVPEKTFFAHLGSLQEIRHWTPDGSSTPMIDKRVRFWKSLESIYRRFRAKLESEGLGYQGQVYRKAAESLEPYLRTQQAKTFVFAGFNALTRAEEEIIRAFLASGRAEIFWDADPYYLDNPIHDAGLFIRKHREGWPELRNNALRGISTSFEAPKQIVITGLPKQVSQAKFCGELLLKLQGTLENTALVLGDESLLNPILHSLPPEIPAANVTMGYPVKDSPTAHLFGDLFELHAGLTPAGWHVPQLLRVLSHPILQPWFVELGFKTAGFATTLLKENRPYLGLADLSVKAMPKAVSQHLLEPAHLPPDGVVRGFTRLLETLKPLYEASGDRVVLEYLQHFHALFNQVLEMCREYPFITDLRSLKLLYDQLLEENRIDFQGEPLEGLQIMGMLESRNLDFETVIITSVNEGILPSGKSNNSFIPYEVKKEFKLPTYKEKDAVYTYHFYRLLQRAQTVYLCYNTEPDVLEGGEPSRFIHQLRTDPLLSEHLTHTLVAPAIGALPERMFSIGKSDELLAVLKDKAGEGFSPTSLSTYIDNPLGFYRKYILGIRDSEEFEETIAANTFGTVIHESLENLYRPLIGQLLTRSLIDQLKKEAPTEIQKAFQKHYLKGAKARGKNLIAKEVMIQYLRRFLDMDADRTSRHQIRILGVETRLTRQVDIPSLPARVLLKGTVDRIEEVDGELRIIDYKSGKVEARDLRVPEWDSLRTDPLKSKAFQVLCYAWLIQGEQPVPQNGFRAGVVSFKNLGAGWQWFGVPDTGRKYREPITPEILEAFEGVLTALLTELFDPAVPFALKETR</sequence>
<dbReference type="InterPro" id="IPR027417">
    <property type="entry name" value="P-loop_NTPase"/>
</dbReference>
<dbReference type="InterPro" id="IPR011335">
    <property type="entry name" value="Restrct_endonuc-II-like"/>
</dbReference>